<dbReference type="EMBL" id="JBHRTB010000010">
    <property type="protein sequence ID" value="MFC3143978.1"/>
    <property type="molecule type" value="Genomic_DNA"/>
</dbReference>
<gene>
    <name evidence="2" type="ORF">ACFOGP_14760</name>
</gene>
<protein>
    <submittedName>
        <fullName evidence="2">Uncharacterized protein</fullName>
    </submittedName>
</protein>
<organism evidence="2 3">
    <name type="scientific">Psychromarinibacter halotolerans</name>
    <dbReference type="NCBI Taxonomy" id="1775175"/>
    <lineage>
        <taxon>Bacteria</taxon>
        <taxon>Pseudomonadati</taxon>
        <taxon>Pseudomonadota</taxon>
        <taxon>Alphaproteobacteria</taxon>
        <taxon>Rhodobacterales</taxon>
        <taxon>Paracoccaceae</taxon>
        <taxon>Psychromarinibacter</taxon>
    </lineage>
</organism>
<feature type="region of interest" description="Disordered" evidence="1">
    <location>
        <begin position="1"/>
        <end position="99"/>
    </location>
</feature>
<name>A0ABV7GUH2_9RHOB</name>
<comment type="caution">
    <text evidence="2">The sequence shown here is derived from an EMBL/GenBank/DDBJ whole genome shotgun (WGS) entry which is preliminary data.</text>
</comment>
<reference evidence="3" key="1">
    <citation type="journal article" date="2019" name="Int. J. Syst. Evol. Microbiol.">
        <title>The Global Catalogue of Microorganisms (GCM) 10K type strain sequencing project: providing services to taxonomists for standard genome sequencing and annotation.</title>
        <authorList>
            <consortium name="The Broad Institute Genomics Platform"/>
            <consortium name="The Broad Institute Genome Sequencing Center for Infectious Disease"/>
            <person name="Wu L."/>
            <person name="Ma J."/>
        </authorList>
    </citation>
    <scope>NUCLEOTIDE SEQUENCE [LARGE SCALE GENOMIC DNA]</scope>
    <source>
        <strain evidence="3">KCTC 52366</strain>
    </source>
</reference>
<feature type="compositionally biased region" description="Basic and acidic residues" evidence="1">
    <location>
        <begin position="79"/>
        <end position="99"/>
    </location>
</feature>
<evidence type="ECO:0000256" key="1">
    <source>
        <dbReference type="SAM" id="MobiDB-lite"/>
    </source>
</evidence>
<dbReference type="Proteomes" id="UP001595632">
    <property type="component" value="Unassembled WGS sequence"/>
</dbReference>
<proteinExistence type="predicted"/>
<sequence length="115" mass="12973">MSGGGYRGGSTVFRAGKSSKSLPRERRDRIEDVIDDRRSGVKPGAKRKKKKAAFGNDAPGLHVLSAEDRKKVMQKVSRSRRESVERESARLQNEEEKRREAFANFVKSVKERGDP</sequence>
<keyword evidence="3" id="KW-1185">Reference proteome</keyword>
<evidence type="ECO:0000313" key="3">
    <source>
        <dbReference type="Proteomes" id="UP001595632"/>
    </source>
</evidence>
<dbReference type="RefSeq" id="WP_275631246.1">
    <property type="nucleotide sequence ID" value="NZ_JARGYD010000001.1"/>
</dbReference>
<evidence type="ECO:0000313" key="2">
    <source>
        <dbReference type="EMBL" id="MFC3143978.1"/>
    </source>
</evidence>
<accession>A0ABV7GUH2</accession>
<feature type="compositionally biased region" description="Basic and acidic residues" evidence="1">
    <location>
        <begin position="22"/>
        <end position="39"/>
    </location>
</feature>